<evidence type="ECO:0000313" key="2">
    <source>
        <dbReference type="EMBL" id="CAE0756773.1"/>
    </source>
</evidence>
<name>A0A7S4B7C0_CHRCT</name>
<feature type="signal peptide" evidence="1">
    <location>
        <begin position="1"/>
        <end position="16"/>
    </location>
</feature>
<feature type="chain" id="PRO_5031194826" description="Thiaminase-2/PQQC domain-containing protein" evidence="1">
    <location>
        <begin position="17"/>
        <end position="333"/>
    </location>
</feature>
<proteinExistence type="predicted"/>
<gene>
    <name evidence="2" type="ORF">PCAR00345_LOCUS9367</name>
</gene>
<dbReference type="EMBL" id="HBIZ01015197">
    <property type="protein sequence ID" value="CAE0756773.1"/>
    <property type="molecule type" value="Transcribed_RNA"/>
</dbReference>
<dbReference type="AlphaFoldDB" id="A0A7S4B7C0"/>
<accession>A0A7S4B7C0</accession>
<evidence type="ECO:0008006" key="3">
    <source>
        <dbReference type="Google" id="ProtNLM"/>
    </source>
</evidence>
<dbReference type="SUPFAM" id="SSF48613">
    <property type="entry name" value="Heme oxygenase-like"/>
    <property type="match status" value="1"/>
</dbReference>
<dbReference type="Gene3D" id="1.20.910.10">
    <property type="entry name" value="Heme oxygenase-like"/>
    <property type="match status" value="1"/>
</dbReference>
<sequence>MVRSLFLVAMLPIALALSMSASPSRTAVSGKFSPFAQRALDVVASHPIVKRNPYCEWFSTAEASVADVRDLVQQFSVFSNLFLLAQLMKIINAPTLEEMREGKEILANEIGVVFKSQRETKQGAKPSEFDPDFVSPVGSVEGGVYRHRAAHFEWLCDVGASVGLEFGDLGKRRHGTEATLHFCDKLYEIYGSEDLSVSLGASFAIEHWANAGFWDQLVDGFEALNRKVATSNGDSTGHDAGQSDSGAAVLKEKSPMGFWKFHQALEAQHASHTMDELEAAYAAGRITDEAAFERAAVEILDACAVFWSGLDATRKGQAFDLKKLDEAMGEYGI</sequence>
<keyword evidence="1" id="KW-0732">Signal</keyword>
<reference evidence="2" key="1">
    <citation type="submission" date="2021-01" db="EMBL/GenBank/DDBJ databases">
        <authorList>
            <person name="Corre E."/>
            <person name="Pelletier E."/>
            <person name="Niang G."/>
            <person name="Scheremetjew M."/>
            <person name="Finn R."/>
            <person name="Kale V."/>
            <person name="Holt S."/>
            <person name="Cochrane G."/>
            <person name="Meng A."/>
            <person name="Brown T."/>
            <person name="Cohen L."/>
        </authorList>
    </citation>
    <scope>NUCLEOTIDE SEQUENCE</scope>
    <source>
        <strain evidence="2">CCMP645</strain>
    </source>
</reference>
<organism evidence="2">
    <name type="scientific">Chrysotila carterae</name>
    <name type="common">Marine alga</name>
    <name type="synonym">Syracosphaera carterae</name>
    <dbReference type="NCBI Taxonomy" id="13221"/>
    <lineage>
        <taxon>Eukaryota</taxon>
        <taxon>Haptista</taxon>
        <taxon>Haptophyta</taxon>
        <taxon>Prymnesiophyceae</taxon>
        <taxon>Isochrysidales</taxon>
        <taxon>Isochrysidaceae</taxon>
        <taxon>Chrysotila</taxon>
    </lineage>
</organism>
<evidence type="ECO:0000256" key="1">
    <source>
        <dbReference type="SAM" id="SignalP"/>
    </source>
</evidence>
<protein>
    <recommendedName>
        <fullName evidence="3">Thiaminase-2/PQQC domain-containing protein</fullName>
    </recommendedName>
</protein>
<dbReference type="InterPro" id="IPR016084">
    <property type="entry name" value="Haem_Oase-like_multi-hlx"/>
</dbReference>